<feature type="transmembrane region" description="Helical" evidence="8">
    <location>
        <begin position="95"/>
        <end position="113"/>
    </location>
</feature>
<organism evidence="10 11">
    <name type="scientific">Oldenlandia corymbosa var. corymbosa</name>
    <dbReference type="NCBI Taxonomy" id="529605"/>
    <lineage>
        <taxon>Eukaryota</taxon>
        <taxon>Viridiplantae</taxon>
        <taxon>Streptophyta</taxon>
        <taxon>Embryophyta</taxon>
        <taxon>Tracheophyta</taxon>
        <taxon>Spermatophyta</taxon>
        <taxon>Magnoliopsida</taxon>
        <taxon>eudicotyledons</taxon>
        <taxon>Gunneridae</taxon>
        <taxon>Pentapetalae</taxon>
        <taxon>asterids</taxon>
        <taxon>lamiids</taxon>
        <taxon>Gentianales</taxon>
        <taxon>Rubiaceae</taxon>
        <taxon>Rubioideae</taxon>
        <taxon>Spermacoceae</taxon>
        <taxon>Hedyotis-Oldenlandia complex</taxon>
        <taxon>Oldenlandia</taxon>
    </lineage>
</organism>
<dbReference type="GO" id="GO:0005886">
    <property type="term" value="C:plasma membrane"/>
    <property type="evidence" value="ECO:0007669"/>
    <property type="project" value="UniProtKB-SubCell"/>
</dbReference>
<protein>
    <recommendedName>
        <fullName evidence="8">CASP-like protein</fullName>
    </recommendedName>
</protein>
<dbReference type="InterPro" id="IPR006702">
    <property type="entry name" value="CASP_dom"/>
</dbReference>
<evidence type="ECO:0000256" key="7">
    <source>
        <dbReference type="ARBA" id="ARBA00023136"/>
    </source>
</evidence>
<comment type="similarity">
    <text evidence="2 8">Belongs to the Casparian strip membrane proteins (CASP) family.</text>
</comment>
<dbReference type="Pfam" id="PF04535">
    <property type="entry name" value="CASP_dom"/>
    <property type="match status" value="1"/>
</dbReference>
<dbReference type="EMBL" id="OX459124">
    <property type="protein sequence ID" value="CAI9113258.1"/>
    <property type="molecule type" value="Genomic_DNA"/>
</dbReference>
<keyword evidence="6 8" id="KW-1133">Transmembrane helix</keyword>
<keyword evidence="4 8" id="KW-1003">Cell membrane</keyword>
<evidence type="ECO:0000256" key="8">
    <source>
        <dbReference type="RuleBase" id="RU361233"/>
    </source>
</evidence>
<keyword evidence="11" id="KW-1185">Reference proteome</keyword>
<accession>A0AAV1DZB7</accession>
<feature type="transmembrane region" description="Helical" evidence="8">
    <location>
        <begin position="151"/>
        <end position="174"/>
    </location>
</feature>
<keyword evidence="7 8" id="KW-0472">Membrane</keyword>
<comment type="subcellular location">
    <subcellularLocation>
        <location evidence="1 8">Cell membrane</location>
        <topology evidence="1 8">Multi-pass membrane protein</topology>
    </subcellularLocation>
</comment>
<feature type="transmembrane region" description="Helical" evidence="8">
    <location>
        <begin position="51"/>
        <end position="75"/>
    </location>
</feature>
<sequence>MASKKVVYSVLGLRIVTLLFLAASLVVLITDDFKFSDGSKLSFTDIQAYRYVVAVMGIGFLYTLIQLPFAIYFAATEKRWIKTGCLPDFDFYGDKVVSLLLASGVGVGFGYAVDSKTSIKQTFSVFGQTGRFDPRILDEFRSKNLKFLNRALIAIGILLGGFVTMTVTSVITSIKRSEKGGLFR</sequence>
<evidence type="ECO:0000256" key="6">
    <source>
        <dbReference type="ARBA" id="ARBA00022989"/>
    </source>
</evidence>
<dbReference type="PANTHER" id="PTHR33573:SF17">
    <property type="entry name" value="CASP-LIKE PROTEIN 4D1"/>
    <property type="match status" value="1"/>
</dbReference>
<name>A0AAV1DZB7_OLDCO</name>
<evidence type="ECO:0000259" key="9">
    <source>
        <dbReference type="Pfam" id="PF04535"/>
    </source>
</evidence>
<evidence type="ECO:0000313" key="11">
    <source>
        <dbReference type="Proteomes" id="UP001161247"/>
    </source>
</evidence>
<evidence type="ECO:0000313" key="10">
    <source>
        <dbReference type="EMBL" id="CAI9113258.1"/>
    </source>
</evidence>
<evidence type="ECO:0000256" key="3">
    <source>
        <dbReference type="ARBA" id="ARBA00011489"/>
    </source>
</evidence>
<keyword evidence="5 8" id="KW-0812">Transmembrane</keyword>
<proteinExistence type="inferred from homology"/>
<evidence type="ECO:0000256" key="1">
    <source>
        <dbReference type="ARBA" id="ARBA00004651"/>
    </source>
</evidence>
<evidence type="ECO:0000256" key="2">
    <source>
        <dbReference type="ARBA" id="ARBA00007651"/>
    </source>
</evidence>
<dbReference type="Proteomes" id="UP001161247">
    <property type="component" value="Chromosome 7"/>
</dbReference>
<evidence type="ECO:0000256" key="4">
    <source>
        <dbReference type="ARBA" id="ARBA00022475"/>
    </source>
</evidence>
<reference evidence="10" key="1">
    <citation type="submission" date="2023-03" db="EMBL/GenBank/DDBJ databases">
        <authorList>
            <person name="Julca I."/>
        </authorList>
    </citation>
    <scope>NUCLEOTIDE SEQUENCE</scope>
</reference>
<comment type="subunit">
    <text evidence="3 8">Homodimer and heterodimers.</text>
</comment>
<dbReference type="PANTHER" id="PTHR33573">
    <property type="entry name" value="CASP-LIKE PROTEIN 4A4"/>
    <property type="match status" value="1"/>
</dbReference>
<feature type="domain" description="Casparian strip membrane protein" evidence="9">
    <location>
        <begin position="8"/>
        <end position="118"/>
    </location>
</feature>
<evidence type="ECO:0000256" key="5">
    <source>
        <dbReference type="ARBA" id="ARBA00022692"/>
    </source>
</evidence>
<feature type="transmembrane region" description="Helical" evidence="8">
    <location>
        <begin position="6"/>
        <end position="30"/>
    </location>
</feature>
<gene>
    <name evidence="10" type="ORF">OLC1_LOCUS20304</name>
</gene>
<dbReference type="AlphaFoldDB" id="A0AAV1DZB7"/>